<organism evidence="1 2">
    <name type="scientific">Gossypium harknessii</name>
    <dbReference type="NCBI Taxonomy" id="34285"/>
    <lineage>
        <taxon>Eukaryota</taxon>
        <taxon>Viridiplantae</taxon>
        <taxon>Streptophyta</taxon>
        <taxon>Embryophyta</taxon>
        <taxon>Tracheophyta</taxon>
        <taxon>Spermatophyta</taxon>
        <taxon>Magnoliopsida</taxon>
        <taxon>eudicotyledons</taxon>
        <taxon>Gunneridae</taxon>
        <taxon>Pentapetalae</taxon>
        <taxon>rosids</taxon>
        <taxon>malvids</taxon>
        <taxon>Malvales</taxon>
        <taxon>Malvaceae</taxon>
        <taxon>Malvoideae</taxon>
        <taxon>Gossypium</taxon>
    </lineage>
</organism>
<evidence type="ECO:0008006" key="3">
    <source>
        <dbReference type="Google" id="ProtNLM"/>
    </source>
</evidence>
<gene>
    <name evidence="1" type="ORF">Gohar_002807</name>
</gene>
<dbReference type="OrthoDB" id="1607513at2759"/>
<evidence type="ECO:0000313" key="1">
    <source>
        <dbReference type="EMBL" id="MBA0810851.1"/>
    </source>
</evidence>
<reference evidence="1 2" key="1">
    <citation type="journal article" date="2019" name="Genome Biol. Evol.">
        <title>Insights into the evolution of the New World diploid cottons (Gossypium, subgenus Houzingenia) based on genome sequencing.</title>
        <authorList>
            <person name="Grover C.E."/>
            <person name="Arick M.A. 2nd"/>
            <person name="Thrash A."/>
            <person name="Conover J.L."/>
            <person name="Sanders W.S."/>
            <person name="Peterson D.G."/>
            <person name="Frelichowski J.E."/>
            <person name="Scheffler J.A."/>
            <person name="Scheffler B.E."/>
            <person name="Wendel J.F."/>
        </authorList>
    </citation>
    <scope>NUCLEOTIDE SEQUENCE [LARGE SCALE GENOMIC DNA]</scope>
    <source>
        <strain evidence="1">0</strain>
        <tissue evidence="1">Leaf</tissue>
    </source>
</reference>
<dbReference type="AlphaFoldDB" id="A0A7J9HLZ8"/>
<sequence>MAKKRAQLDAFFVSPSRVKAFIVLGIMKNGPWNFNSHLLILHRLKEGEDPLIVQFHWDDFWMPIHDLPISFISETVAQQLGNFNGAFTEYDALATQLGYKRIIRIRVRINVRKPLKRKKRVLPN</sequence>
<feature type="non-terminal residue" evidence="1">
    <location>
        <position position="1"/>
    </location>
</feature>
<protein>
    <recommendedName>
        <fullName evidence="3">DUF4283 domain-containing protein</fullName>
    </recommendedName>
</protein>
<dbReference type="EMBL" id="JABFAD010000010">
    <property type="protein sequence ID" value="MBA0810851.1"/>
    <property type="molecule type" value="Genomic_DNA"/>
</dbReference>
<keyword evidence="2" id="KW-1185">Reference proteome</keyword>
<name>A0A7J9HLZ8_9ROSI</name>
<dbReference type="Proteomes" id="UP000593560">
    <property type="component" value="Unassembled WGS sequence"/>
</dbReference>
<proteinExistence type="predicted"/>
<accession>A0A7J9HLZ8</accession>
<comment type="caution">
    <text evidence="1">The sequence shown here is derived from an EMBL/GenBank/DDBJ whole genome shotgun (WGS) entry which is preliminary data.</text>
</comment>
<evidence type="ECO:0000313" key="2">
    <source>
        <dbReference type="Proteomes" id="UP000593560"/>
    </source>
</evidence>